<dbReference type="STRING" id="8081.ENSPREP00000016782"/>
<dbReference type="InterPro" id="IPR001315">
    <property type="entry name" value="CARD"/>
</dbReference>
<dbReference type="GO" id="GO:0072557">
    <property type="term" value="C:IPAF inflammasome complex"/>
    <property type="evidence" value="ECO:0007669"/>
    <property type="project" value="TreeGrafter"/>
</dbReference>
<reference evidence="2" key="3">
    <citation type="submission" date="2025-09" db="UniProtKB">
        <authorList>
            <consortium name="Ensembl"/>
        </authorList>
    </citation>
    <scope>IDENTIFICATION</scope>
    <source>
        <strain evidence="2">Guanapo</strain>
    </source>
</reference>
<dbReference type="GO" id="GO:0072559">
    <property type="term" value="C:NLRP3 inflammasome complex"/>
    <property type="evidence" value="ECO:0007669"/>
    <property type="project" value="TreeGrafter"/>
</dbReference>
<proteinExistence type="predicted"/>
<dbReference type="GeneTree" id="ENSGT01130000282108"/>
<accession>A0A3P9P4M4</accession>
<dbReference type="PANTHER" id="PTHR47901">
    <property type="entry name" value="CASPASE RECRUITMENT DOMAIN-CONTAINING PROTEIN 18"/>
    <property type="match status" value="1"/>
</dbReference>
<feature type="domain" description="CARD" evidence="1">
    <location>
        <begin position="15"/>
        <end position="93"/>
    </location>
</feature>
<dbReference type="GO" id="GO:0050727">
    <property type="term" value="P:regulation of inflammatory response"/>
    <property type="evidence" value="ECO:0007669"/>
    <property type="project" value="TreeGrafter"/>
</dbReference>
<dbReference type="SUPFAM" id="SSF47986">
    <property type="entry name" value="DEATH domain"/>
    <property type="match status" value="1"/>
</dbReference>
<dbReference type="PANTHER" id="PTHR47901:SF3">
    <property type="entry name" value="CASPASE-1"/>
    <property type="match status" value="1"/>
</dbReference>
<dbReference type="OMA" id="LQEWSLC"/>
<reference evidence="2" key="2">
    <citation type="submission" date="2025-08" db="UniProtKB">
        <authorList>
            <consortium name="Ensembl"/>
        </authorList>
    </citation>
    <scope>IDENTIFICATION</scope>
    <source>
        <strain evidence="2">Guanapo</strain>
    </source>
</reference>
<dbReference type="Proteomes" id="UP000242638">
    <property type="component" value="Unassembled WGS sequence"/>
</dbReference>
<dbReference type="PROSITE" id="PS50209">
    <property type="entry name" value="CARD"/>
    <property type="match status" value="1"/>
</dbReference>
<dbReference type="Gene3D" id="1.10.533.10">
    <property type="entry name" value="Death Domain, Fas"/>
    <property type="match status" value="1"/>
</dbReference>
<dbReference type="GO" id="GO:0042981">
    <property type="term" value="P:regulation of apoptotic process"/>
    <property type="evidence" value="ECO:0007669"/>
    <property type="project" value="InterPro"/>
</dbReference>
<dbReference type="Ensembl" id="ENSPRET00000016962.1">
    <property type="protein sequence ID" value="ENSPREP00000016782.1"/>
    <property type="gene ID" value="ENSPREG00000011350.1"/>
</dbReference>
<evidence type="ECO:0000313" key="2">
    <source>
        <dbReference type="Ensembl" id="ENSPREP00000016782.1"/>
    </source>
</evidence>
<reference evidence="3" key="1">
    <citation type="submission" date="2013-11" db="EMBL/GenBank/DDBJ databases">
        <title>The genomic landscape of the Guanapo guppy.</title>
        <authorList>
            <person name="Kuenstner A."/>
            <person name="Dreyer C."/>
        </authorList>
    </citation>
    <scope>NUCLEOTIDE SEQUENCE</scope>
    <source>
        <strain evidence="3">Guanapo</strain>
    </source>
</reference>
<name>A0A3P9P4M4_POERE</name>
<dbReference type="InterPro" id="IPR011029">
    <property type="entry name" value="DEATH-like_dom_sf"/>
</dbReference>
<evidence type="ECO:0000259" key="1">
    <source>
        <dbReference type="PROSITE" id="PS50209"/>
    </source>
</evidence>
<protein>
    <recommendedName>
        <fullName evidence="1">CARD domain-containing protein</fullName>
    </recommendedName>
</protein>
<evidence type="ECO:0000313" key="3">
    <source>
        <dbReference type="Proteomes" id="UP000242638"/>
    </source>
</evidence>
<organism evidence="2 3">
    <name type="scientific">Poecilia reticulata</name>
    <name type="common">Guppy</name>
    <name type="synonym">Acanthophacelus reticulatus</name>
    <dbReference type="NCBI Taxonomy" id="8081"/>
    <lineage>
        <taxon>Eukaryota</taxon>
        <taxon>Metazoa</taxon>
        <taxon>Chordata</taxon>
        <taxon>Craniata</taxon>
        <taxon>Vertebrata</taxon>
        <taxon>Euteleostomi</taxon>
        <taxon>Actinopterygii</taxon>
        <taxon>Neopterygii</taxon>
        <taxon>Teleostei</taxon>
        <taxon>Neoteleostei</taxon>
        <taxon>Acanthomorphata</taxon>
        <taxon>Ovalentaria</taxon>
        <taxon>Atherinomorphae</taxon>
        <taxon>Cyprinodontiformes</taxon>
        <taxon>Poeciliidae</taxon>
        <taxon>Poeciliinae</taxon>
        <taxon>Poecilia</taxon>
    </lineage>
</organism>
<dbReference type="GO" id="GO:0006508">
    <property type="term" value="P:proteolysis"/>
    <property type="evidence" value="ECO:0007669"/>
    <property type="project" value="InterPro"/>
</dbReference>
<dbReference type="Pfam" id="PF00619">
    <property type="entry name" value="CARD"/>
    <property type="match status" value="1"/>
</dbReference>
<dbReference type="GO" id="GO:0097169">
    <property type="term" value="C:AIM2 inflammasome complex"/>
    <property type="evidence" value="ECO:0007669"/>
    <property type="project" value="TreeGrafter"/>
</dbReference>
<sequence>MFNKINFQTATDQELVKRVSTENITQLLEALVADSVLNELEKESILEKNPTRANKASDLFNTVIKKGDQACRKTIHHLTSLDSHLCSHLHLRSASSCTEGEFT</sequence>
<dbReference type="AlphaFoldDB" id="A0A3P9P4M4"/>
<dbReference type="GO" id="GO:0004197">
    <property type="term" value="F:cysteine-type endopeptidase activity"/>
    <property type="evidence" value="ECO:0007669"/>
    <property type="project" value="InterPro"/>
</dbReference>
<dbReference type="InterPro" id="IPR002398">
    <property type="entry name" value="Pept_C14"/>
</dbReference>
<keyword evidence="3" id="KW-1185">Reference proteome</keyword>